<evidence type="ECO:0000256" key="1">
    <source>
        <dbReference type="SAM" id="MobiDB-lite"/>
    </source>
</evidence>
<dbReference type="CDD" id="cd00303">
    <property type="entry name" value="retropepsin_like"/>
    <property type="match status" value="1"/>
</dbReference>
<dbReference type="PROSITE" id="PS00141">
    <property type="entry name" value="ASP_PROTEASE"/>
    <property type="match status" value="1"/>
</dbReference>
<feature type="region of interest" description="Disordered" evidence="1">
    <location>
        <begin position="218"/>
        <end position="240"/>
    </location>
</feature>
<feature type="compositionally biased region" description="Basic and acidic residues" evidence="1">
    <location>
        <begin position="287"/>
        <end position="299"/>
    </location>
</feature>
<dbReference type="InterPro" id="IPR001969">
    <property type="entry name" value="Aspartic_peptidase_AS"/>
</dbReference>
<dbReference type="SUPFAM" id="SSF50630">
    <property type="entry name" value="Acid proteases"/>
    <property type="match status" value="1"/>
</dbReference>
<gene>
    <name evidence="2" type="ORF">Pfra01_000989700</name>
</gene>
<evidence type="ECO:0000313" key="3">
    <source>
        <dbReference type="Proteomes" id="UP001165121"/>
    </source>
</evidence>
<dbReference type="GO" id="GO:0006508">
    <property type="term" value="P:proteolysis"/>
    <property type="evidence" value="ECO:0007669"/>
    <property type="project" value="InterPro"/>
</dbReference>
<name>A0A9W6XDD2_9STRA</name>
<dbReference type="Proteomes" id="UP001165121">
    <property type="component" value="Unassembled WGS sequence"/>
</dbReference>
<dbReference type="AlphaFoldDB" id="A0A9W6XDD2"/>
<proteinExistence type="predicted"/>
<sequence length="451" mass="50219">MRQTRDQDEDPEDLFDLETGAPGTAAAVSTATTGAGLTRVRLSAFSELKEFHGQDASEEKARAWFNRVKSASRRDGMTGVEVCALFGDLMVGPARQWYLQLSKNVWKSWTDLTEQFRIQYCGKGMPMASRYYHALKYPDETPLEYLYRLTVAAMRAKIPYADGTAEEKREHVELFINTLGSQELELASRLTLMEVPNASTLGKKLRARQRGLVHQKKTLFGSNKFRQEAPTSPAPPPRAVHAIHATTDGYDSGRESCDSDDLLYDQGQDEDDRAKMFVTGQTPPGEPARREAGSDDAGRDRPRCRHLLLLDTGAEVSILDTAFAREIGCLIGIDVTQNCVGIRDETYYTVGRTRVKITLAGNLVYFMDLWVRDLVGQHAILGMNFMVPAGVRIDTADGTACLPDEVRIQLIGRRPLYGAKMHPISVASPLRIDPGRTRDIPLRPELHRCSG</sequence>
<accession>A0A9W6XDD2</accession>
<dbReference type="InterPro" id="IPR021109">
    <property type="entry name" value="Peptidase_aspartic_dom_sf"/>
</dbReference>
<feature type="region of interest" description="Disordered" evidence="1">
    <location>
        <begin position="277"/>
        <end position="299"/>
    </location>
</feature>
<evidence type="ECO:0000313" key="2">
    <source>
        <dbReference type="EMBL" id="GMF36395.1"/>
    </source>
</evidence>
<comment type="caution">
    <text evidence="2">The sequence shown here is derived from an EMBL/GenBank/DDBJ whole genome shotgun (WGS) entry which is preliminary data.</text>
</comment>
<protein>
    <submittedName>
        <fullName evidence="2">Unnamed protein product</fullName>
    </submittedName>
</protein>
<dbReference type="GO" id="GO:0004190">
    <property type="term" value="F:aspartic-type endopeptidase activity"/>
    <property type="evidence" value="ECO:0007669"/>
    <property type="project" value="InterPro"/>
</dbReference>
<keyword evidence="3" id="KW-1185">Reference proteome</keyword>
<dbReference type="Gene3D" id="2.40.70.10">
    <property type="entry name" value="Acid Proteases"/>
    <property type="match status" value="1"/>
</dbReference>
<dbReference type="EMBL" id="BSXT01000942">
    <property type="protein sequence ID" value="GMF36395.1"/>
    <property type="molecule type" value="Genomic_DNA"/>
</dbReference>
<organism evidence="2 3">
    <name type="scientific">Phytophthora fragariaefolia</name>
    <dbReference type="NCBI Taxonomy" id="1490495"/>
    <lineage>
        <taxon>Eukaryota</taxon>
        <taxon>Sar</taxon>
        <taxon>Stramenopiles</taxon>
        <taxon>Oomycota</taxon>
        <taxon>Peronosporomycetes</taxon>
        <taxon>Peronosporales</taxon>
        <taxon>Peronosporaceae</taxon>
        <taxon>Phytophthora</taxon>
    </lineage>
</organism>
<dbReference type="OrthoDB" id="128814at2759"/>
<reference evidence="2" key="1">
    <citation type="submission" date="2023-04" db="EMBL/GenBank/DDBJ databases">
        <title>Phytophthora fragariaefolia NBRC 109709.</title>
        <authorList>
            <person name="Ichikawa N."/>
            <person name="Sato H."/>
            <person name="Tonouchi N."/>
        </authorList>
    </citation>
    <scope>NUCLEOTIDE SEQUENCE</scope>
    <source>
        <strain evidence="2">NBRC 109709</strain>
    </source>
</reference>